<accession>A0A4S8KTK2</accession>
<name>A0A4S8KTK2_DENBC</name>
<keyword evidence="2" id="KW-1185">Reference proteome</keyword>
<reference evidence="1 2" key="1">
    <citation type="journal article" date="2019" name="Nat. Ecol. Evol.">
        <title>Megaphylogeny resolves global patterns of mushroom evolution.</title>
        <authorList>
            <person name="Varga T."/>
            <person name="Krizsan K."/>
            <person name="Foldi C."/>
            <person name="Dima B."/>
            <person name="Sanchez-Garcia M."/>
            <person name="Sanchez-Ramirez S."/>
            <person name="Szollosi G.J."/>
            <person name="Szarkandi J.G."/>
            <person name="Papp V."/>
            <person name="Albert L."/>
            <person name="Andreopoulos W."/>
            <person name="Angelini C."/>
            <person name="Antonin V."/>
            <person name="Barry K.W."/>
            <person name="Bougher N.L."/>
            <person name="Buchanan P."/>
            <person name="Buyck B."/>
            <person name="Bense V."/>
            <person name="Catcheside P."/>
            <person name="Chovatia M."/>
            <person name="Cooper J."/>
            <person name="Damon W."/>
            <person name="Desjardin D."/>
            <person name="Finy P."/>
            <person name="Geml J."/>
            <person name="Haridas S."/>
            <person name="Hughes K."/>
            <person name="Justo A."/>
            <person name="Karasinski D."/>
            <person name="Kautmanova I."/>
            <person name="Kiss B."/>
            <person name="Kocsube S."/>
            <person name="Kotiranta H."/>
            <person name="LaButti K.M."/>
            <person name="Lechner B.E."/>
            <person name="Liimatainen K."/>
            <person name="Lipzen A."/>
            <person name="Lukacs Z."/>
            <person name="Mihaltcheva S."/>
            <person name="Morgado L.N."/>
            <person name="Niskanen T."/>
            <person name="Noordeloos M.E."/>
            <person name="Ohm R.A."/>
            <person name="Ortiz-Santana B."/>
            <person name="Ovrebo C."/>
            <person name="Racz N."/>
            <person name="Riley R."/>
            <person name="Savchenko A."/>
            <person name="Shiryaev A."/>
            <person name="Soop K."/>
            <person name="Spirin V."/>
            <person name="Szebenyi C."/>
            <person name="Tomsovsky M."/>
            <person name="Tulloss R.E."/>
            <person name="Uehling J."/>
            <person name="Grigoriev I.V."/>
            <person name="Vagvolgyi C."/>
            <person name="Papp T."/>
            <person name="Martin F.M."/>
            <person name="Miettinen O."/>
            <person name="Hibbett D.S."/>
            <person name="Nagy L.G."/>
        </authorList>
    </citation>
    <scope>NUCLEOTIDE SEQUENCE [LARGE SCALE GENOMIC DNA]</scope>
    <source>
        <strain evidence="1 2">CBS 962.96</strain>
    </source>
</reference>
<protein>
    <submittedName>
        <fullName evidence="1">Uncharacterized protein</fullName>
    </submittedName>
</protein>
<dbReference type="EMBL" id="ML180073">
    <property type="protein sequence ID" value="THU79139.1"/>
    <property type="molecule type" value="Genomic_DNA"/>
</dbReference>
<evidence type="ECO:0000313" key="2">
    <source>
        <dbReference type="Proteomes" id="UP000297245"/>
    </source>
</evidence>
<evidence type="ECO:0000313" key="1">
    <source>
        <dbReference type="EMBL" id="THU79139.1"/>
    </source>
</evidence>
<gene>
    <name evidence="1" type="ORF">K435DRAFT_875857</name>
</gene>
<dbReference type="Proteomes" id="UP000297245">
    <property type="component" value="Unassembled WGS sequence"/>
</dbReference>
<organism evidence="1 2">
    <name type="scientific">Dendrothele bispora (strain CBS 962.96)</name>
    <dbReference type="NCBI Taxonomy" id="1314807"/>
    <lineage>
        <taxon>Eukaryota</taxon>
        <taxon>Fungi</taxon>
        <taxon>Dikarya</taxon>
        <taxon>Basidiomycota</taxon>
        <taxon>Agaricomycotina</taxon>
        <taxon>Agaricomycetes</taxon>
        <taxon>Agaricomycetidae</taxon>
        <taxon>Agaricales</taxon>
        <taxon>Agaricales incertae sedis</taxon>
        <taxon>Dendrothele</taxon>
    </lineage>
</organism>
<sequence length="89" mass="10642">MAYQTYWFVLKYLCNEHFASARECVKAFERGWQSSEKFDNSRCWGSPCSWLGFDSTQSAGSRPDFEGRIEPMFEERIVELWREYFSDQV</sequence>
<proteinExistence type="predicted"/>
<dbReference type="AlphaFoldDB" id="A0A4S8KTK2"/>